<gene>
    <name evidence="3" type="ORF">IAC54_03215</name>
</gene>
<dbReference type="GO" id="GO:0003676">
    <property type="term" value="F:nucleic acid binding"/>
    <property type="evidence" value="ECO:0007669"/>
    <property type="project" value="InterPro"/>
</dbReference>
<evidence type="ECO:0000313" key="4">
    <source>
        <dbReference type="Proteomes" id="UP000823636"/>
    </source>
</evidence>
<name>A0A9D9E3V7_9BACT</name>
<reference evidence="3" key="1">
    <citation type="submission" date="2020-10" db="EMBL/GenBank/DDBJ databases">
        <authorList>
            <person name="Gilroy R."/>
        </authorList>
    </citation>
    <scope>NUCLEOTIDE SEQUENCE</scope>
    <source>
        <strain evidence="3">G3-4614</strain>
    </source>
</reference>
<dbReference type="InterPro" id="IPR051319">
    <property type="entry name" value="Oligoribo/pAp-PDE_c-di-AMP_PDE"/>
</dbReference>
<reference evidence="3" key="2">
    <citation type="journal article" date="2021" name="PeerJ">
        <title>Extensive microbial diversity within the chicken gut microbiome revealed by metagenomics and culture.</title>
        <authorList>
            <person name="Gilroy R."/>
            <person name="Ravi A."/>
            <person name="Getino M."/>
            <person name="Pursley I."/>
            <person name="Horton D.L."/>
            <person name="Alikhan N.F."/>
            <person name="Baker D."/>
            <person name="Gharbi K."/>
            <person name="Hall N."/>
            <person name="Watson M."/>
            <person name="Adriaenssens E.M."/>
            <person name="Foster-Nyarko E."/>
            <person name="Jarju S."/>
            <person name="Secka A."/>
            <person name="Antonio M."/>
            <person name="Oren A."/>
            <person name="Chaudhuri R.R."/>
            <person name="La Ragione R."/>
            <person name="Hildebrand F."/>
            <person name="Pallen M.J."/>
        </authorList>
    </citation>
    <scope>NUCLEOTIDE SEQUENCE</scope>
    <source>
        <strain evidence="3">G3-4614</strain>
    </source>
</reference>
<dbReference type="InterPro" id="IPR038763">
    <property type="entry name" value="DHH_sf"/>
</dbReference>
<dbReference type="InterPro" id="IPR001667">
    <property type="entry name" value="DDH_dom"/>
</dbReference>
<dbReference type="Pfam" id="PF02272">
    <property type="entry name" value="DHHA1"/>
    <property type="match status" value="1"/>
</dbReference>
<comment type="caution">
    <text evidence="3">The sequence shown here is derived from an EMBL/GenBank/DDBJ whole genome shotgun (WGS) entry which is preliminary data.</text>
</comment>
<dbReference type="AlphaFoldDB" id="A0A9D9E3V7"/>
<dbReference type="Pfam" id="PF01368">
    <property type="entry name" value="DHH"/>
    <property type="match status" value="1"/>
</dbReference>
<feature type="domain" description="DHHA1" evidence="2">
    <location>
        <begin position="256"/>
        <end position="332"/>
    </location>
</feature>
<organism evidence="3 4">
    <name type="scientific">Candidatus Caccoplasma merdipullorum</name>
    <dbReference type="NCBI Taxonomy" id="2840718"/>
    <lineage>
        <taxon>Bacteria</taxon>
        <taxon>Pseudomonadati</taxon>
        <taxon>Bacteroidota</taxon>
        <taxon>Bacteroidia</taxon>
        <taxon>Bacteroidales</taxon>
        <taxon>Bacteroidaceae</taxon>
        <taxon>Bacteroidaceae incertae sedis</taxon>
        <taxon>Candidatus Caccoplasma</taxon>
    </lineage>
</organism>
<dbReference type="Gene3D" id="3.90.1640.10">
    <property type="entry name" value="inorganic pyrophosphatase (n-terminal core)"/>
    <property type="match status" value="1"/>
</dbReference>
<evidence type="ECO:0000259" key="2">
    <source>
        <dbReference type="Pfam" id="PF02272"/>
    </source>
</evidence>
<feature type="domain" description="DDH" evidence="1">
    <location>
        <begin position="25"/>
        <end position="174"/>
    </location>
</feature>
<dbReference type="Proteomes" id="UP000823636">
    <property type="component" value="Unassembled WGS sequence"/>
</dbReference>
<dbReference type="PANTHER" id="PTHR47618:SF1">
    <property type="entry name" value="BIFUNCTIONAL OLIGORIBONUCLEASE AND PAP PHOSPHATASE NRNA"/>
    <property type="match status" value="1"/>
</dbReference>
<dbReference type="InterPro" id="IPR003156">
    <property type="entry name" value="DHHA1_dom"/>
</dbReference>
<proteinExistence type="predicted"/>
<dbReference type="SUPFAM" id="SSF64182">
    <property type="entry name" value="DHH phosphoesterases"/>
    <property type="match status" value="1"/>
</dbReference>
<sequence length="346" mass="38250">MSGIVMAAEEAKRLKEMLTDCRFAVIVAHVGPDGDAVGSSVALWHILSDMGKEACVMLPDSIPATLSFLEGTEQIRVFTENREANIALLNRADLIVCLDFNDSKRTDYMQEALLAAPARKVMIDHHLYPQPFCELIISHPEISSTSLLLYKVLVQLGWRDKIEKRAASAIYMGMMTDTGNFSYNSNDPAIYTAISDLLTEGIDKDYIYTKACNTFSADRLRLCAYAIYEKMELFPGGAALISLSRKELNTYHYVKGDTEGLVNEPLAIDGIKVSAFLREETDMIKVSLRSKGDFAVNVIASEHFGGGGHKNAAGGEFFGTLEEACKKFREVISLYLDADKRGGDKR</sequence>
<dbReference type="PANTHER" id="PTHR47618">
    <property type="entry name" value="BIFUNCTIONAL OLIGORIBONUCLEASE AND PAP PHOSPHATASE NRNA"/>
    <property type="match status" value="1"/>
</dbReference>
<dbReference type="EMBL" id="JADIMW010000031">
    <property type="protein sequence ID" value="MBO8437893.1"/>
    <property type="molecule type" value="Genomic_DNA"/>
</dbReference>
<dbReference type="Gene3D" id="3.10.310.30">
    <property type="match status" value="1"/>
</dbReference>
<evidence type="ECO:0000313" key="3">
    <source>
        <dbReference type="EMBL" id="MBO8437893.1"/>
    </source>
</evidence>
<protein>
    <submittedName>
        <fullName evidence="3">DHH family phosphoesterase</fullName>
    </submittedName>
</protein>
<evidence type="ECO:0000259" key="1">
    <source>
        <dbReference type="Pfam" id="PF01368"/>
    </source>
</evidence>
<accession>A0A9D9E3V7</accession>